<feature type="compositionally biased region" description="Low complexity" evidence="8">
    <location>
        <begin position="1"/>
        <end position="24"/>
    </location>
</feature>
<dbReference type="AlphaFoldDB" id="A0A402BA77"/>
<evidence type="ECO:0000256" key="7">
    <source>
        <dbReference type="ARBA" id="ARBA00023136"/>
    </source>
</evidence>
<keyword evidence="12" id="KW-1185">Reference proteome</keyword>
<feature type="transmembrane region" description="Helical" evidence="9">
    <location>
        <begin position="286"/>
        <end position="315"/>
    </location>
</feature>
<organism evidence="11 12">
    <name type="scientific">Dictyobacter alpinus</name>
    <dbReference type="NCBI Taxonomy" id="2014873"/>
    <lineage>
        <taxon>Bacteria</taxon>
        <taxon>Bacillati</taxon>
        <taxon>Chloroflexota</taxon>
        <taxon>Ktedonobacteria</taxon>
        <taxon>Ktedonobacterales</taxon>
        <taxon>Dictyobacteraceae</taxon>
        <taxon>Dictyobacter</taxon>
    </lineage>
</organism>
<dbReference type="InterPro" id="IPR003342">
    <property type="entry name" value="ArnT-like_N"/>
</dbReference>
<feature type="region of interest" description="Disordered" evidence="8">
    <location>
        <begin position="1"/>
        <end position="55"/>
    </location>
</feature>
<comment type="caution">
    <text evidence="11">The sequence shown here is derived from an EMBL/GenBank/DDBJ whole genome shotgun (WGS) entry which is preliminary data.</text>
</comment>
<feature type="transmembrane region" description="Helical" evidence="9">
    <location>
        <begin position="231"/>
        <end position="248"/>
    </location>
</feature>
<dbReference type="InterPro" id="IPR050297">
    <property type="entry name" value="LipidA_mod_glycosyltrf_83"/>
</dbReference>
<feature type="transmembrane region" description="Helical" evidence="9">
    <location>
        <begin position="439"/>
        <end position="459"/>
    </location>
</feature>
<feature type="transmembrane region" description="Helical" evidence="9">
    <location>
        <begin position="254"/>
        <end position="274"/>
    </location>
</feature>
<protein>
    <recommendedName>
        <fullName evidence="10">ArnT-like N-terminal domain-containing protein</fullName>
    </recommendedName>
</protein>
<keyword evidence="3" id="KW-0328">Glycosyltransferase</keyword>
<feature type="transmembrane region" description="Helical" evidence="9">
    <location>
        <begin position="493"/>
        <end position="511"/>
    </location>
</feature>
<proteinExistence type="predicted"/>
<keyword evidence="7 9" id="KW-0472">Membrane</keyword>
<evidence type="ECO:0000256" key="3">
    <source>
        <dbReference type="ARBA" id="ARBA00022676"/>
    </source>
</evidence>
<keyword evidence="2" id="KW-1003">Cell membrane</keyword>
<feature type="domain" description="ArnT-like N-terminal" evidence="10">
    <location>
        <begin position="222"/>
        <end position="348"/>
    </location>
</feature>
<evidence type="ECO:0000313" key="11">
    <source>
        <dbReference type="EMBL" id="GCE28293.1"/>
    </source>
</evidence>
<keyword evidence="4" id="KW-0808">Transferase</keyword>
<dbReference type="OrthoDB" id="3207667at2"/>
<reference evidence="12" key="1">
    <citation type="submission" date="2018-12" db="EMBL/GenBank/DDBJ databases">
        <title>Tengunoibacter tsumagoiensis gen. nov., sp. nov., Dictyobacter kobayashii sp. nov., D. alpinus sp. nov., and D. joshuensis sp. nov. and description of Dictyobacteraceae fam. nov. within the order Ktedonobacterales isolated from Tengu-no-mugimeshi.</title>
        <authorList>
            <person name="Wang C.M."/>
            <person name="Zheng Y."/>
            <person name="Sakai Y."/>
            <person name="Toyoda A."/>
            <person name="Minakuchi Y."/>
            <person name="Abe K."/>
            <person name="Yokota A."/>
            <person name="Yabe S."/>
        </authorList>
    </citation>
    <scope>NUCLEOTIDE SEQUENCE [LARGE SCALE GENOMIC DNA]</scope>
    <source>
        <strain evidence="12">Uno16</strain>
    </source>
</reference>
<evidence type="ECO:0000256" key="6">
    <source>
        <dbReference type="ARBA" id="ARBA00022989"/>
    </source>
</evidence>
<dbReference type="GO" id="GO:0009103">
    <property type="term" value="P:lipopolysaccharide biosynthetic process"/>
    <property type="evidence" value="ECO:0007669"/>
    <property type="project" value="UniProtKB-ARBA"/>
</dbReference>
<dbReference type="PANTHER" id="PTHR33908:SF11">
    <property type="entry name" value="MEMBRANE PROTEIN"/>
    <property type="match status" value="1"/>
</dbReference>
<evidence type="ECO:0000259" key="10">
    <source>
        <dbReference type="Pfam" id="PF02366"/>
    </source>
</evidence>
<dbReference type="PANTHER" id="PTHR33908">
    <property type="entry name" value="MANNOSYLTRANSFERASE YKCB-RELATED"/>
    <property type="match status" value="1"/>
</dbReference>
<feature type="transmembrane region" description="Helical" evidence="9">
    <location>
        <begin position="415"/>
        <end position="432"/>
    </location>
</feature>
<evidence type="ECO:0000256" key="9">
    <source>
        <dbReference type="SAM" id="Phobius"/>
    </source>
</evidence>
<dbReference type="RefSeq" id="WP_126628530.1">
    <property type="nucleotide sequence ID" value="NZ_BIFT01000001.1"/>
</dbReference>
<sequence length="646" mass="70641">MMGSSQSNQQGPPSQPVQGGQPAGNQPPQPPIVPGSGSPGSRWIQSAPEPEEKNEGNVTLFRTGNFFVHIVSPLLNTIQTGVLKTGALRTGTSALRKPGGGGETILERIRWTSVEKDRLMAAQTRLLPQAEPINTAQWREIAVPTWLELLVVLVILALPLFLQASNMFNYPAYTADEGSLMSNAWAILHGKIEPYAYSYDHPPIGWLLIAIWTQVTGGITSFGNAINSGRVLMLVLAAASSLFLYLITSRVSGSRSAALLAMLIYSLSPLSLLYRREVLLDNIGMFWLLLTLALITAGKSRLSTFVLAAVTMGLAVLSQEAMLLFLPVVLYAVWLYATEFQRKFSMLTFLYIALAISSVYVLLALLQGQLLPSGLWPGDTNPHPDLITALLQKLQPPLIGGQFRASWNIWVQTDWLILAAGIVAMFMNILGGTVRRLQLLAALLVATYTIFLLVLPVVYPTSIVPLLPFLALNIAMALNAPLRWLTTRIGFDLARALLCFIIIGALIPASIQQALPLQTRNTAQPQQQAMLWIRNNVPRNAVLITNSYMFTDLREPGGVSVGNGTPFSHAQIYSSIALDPEVANVELKGDWQQINFLVVDSSMLTQIRADQRYALLNQALHHGIVRLAVGSKNDGTLLQIYEVIRA</sequence>
<evidence type="ECO:0000256" key="8">
    <source>
        <dbReference type="SAM" id="MobiDB-lite"/>
    </source>
</evidence>
<feature type="transmembrane region" description="Helical" evidence="9">
    <location>
        <begin position="465"/>
        <end position="486"/>
    </location>
</feature>
<dbReference type="GO" id="GO:0005886">
    <property type="term" value="C:plasma membrane"/>
    <property type="evidence" value="ECO:0007669"/>
    <property type="project" value="UniProtKB-SubCell"/>
</dbReference>
<dbReference type="EMBL" id="BIFT01000001">
    <property type="protein sequence ID" value="GCE28293.1"/>
    <property type="molecule type" value="Genomic_DNA"/>
</dbReference>
<accession>A0A402BA77</accession>
<gene>
    <name evidence="11" type="ORF">KDA_37770</name>
</gene>
<dbReference type="Proteomes" id="UP000287171">
    <property type="component" value="Unassembled WGS sequence"/>
</dbReference>
<evidence type="ECO:0000256" key="5">
    <source>
        <dbReference type="ARBA" id="ARBA00022692"/>
    </source>
</evidence>
<evidence type="ECO:0000256" key="4">
    <source>
        <dbReference type="ARBA" id="ARBA00022679"/>
    </source>
</evidence>
<feature type="transmembrane region" description="Helical" evidence="9">
    <location>
        <begin position="321"/>
        <end position="337"/>
    </location>
</feature>
<feature type="transmembrane region" description="Helical" evidence="9">
    <location>
        <begin position="344"/>
        <end position="366"/>
    </location>
</feature>
<evidence type="ECO:0000313" key="12">
    <source>
        <dbReference type="Proteomes" id="UP000287171"/>
    </source>
</evidence>
<dbReference type="Pfam" id="PF02366">
    <property type="entry name" value="PMT"/>
    <property type="match status" value="1"/>
</dbReference>
<comment type="subcellular location">
    <subcellularLocation>
        <location evidence="1">Cell membrane</location>
        <topology evidence="1">Multi-pass membrane protein</topology>
    </subcellularLocation>
</comment>
<feature type="transmembrane region" description="Helical" evidence="9">
    <location>
        <begin position="204"/>
        <end position="224"/>
    </location>
</feature>
<evidence type="ECO:0000256" key="2">
    <source>
        <dbReference type="ARBA" id="ARBA00022475"/>
    </source>
</evidence>
<keyword evidence="5 9" id="KW-0812">Transmembrane</keyword>
<feature type="transmembrane region" description="Helical" evidence="9">
    <location>
        <begin position="141"/>
        <end position="162"/>
    </location>
</feature>
<keyword evidence="6 9" id="KW-1133">Transmembrane helix</keyword>
<name>A0A402BA77_9CHLR</name>
<dbReference type="GO" id="GO:0016763">
    <property type="term" value="F:pentosyltransferase activity"/>
    <property type="evidence" value="ECO:0007669"/>
    <property type="project" value="TreeGrafter"/>
</dbReference>
<evidence type="ECO:0000256" key="1">
    <source>
        <dbReference type="ARBA" id="ARBA00004651"/>
    </source>
</evidence>